<accession>A0A5R8K7J6</accession>
<dbReference type="EMBL" id="VAUV01000027">
    <property type="protein sequence ID" value="TLD68327.1"/>
    <property type="molecule type" value="Genomic_DNA"/>
</dbReference>
<feature type="signal peptide" evidence="1">
    <location>
        <begin position="1"/>
        <end position="21"/>
    </location>
</feature>
<organism evidence="2 3">
    <name type="scientific">Phragmitibacter flavus</name>
    <dbReference type="NCBI Taxonomy" id="2576071"/>
    <lineage>
        <taxon>Bacteria</taxon>
        <taxon>Pseudomonadati</taxon>
        <taxon>Verrucomicrobiota</taxon>
        <taxon>Verrucomicrobiia</taxon>
        <taxon>Verrucomicrobiales</taxon>
        <taxon>Verrucomicrobiaceae</taxon>
        <taxon>Phragmitibacter</taxon>
    </lineage>
</organism>
<name>A0A5R8K7J6_9BACT</name>
<evidence type="ECO:0008006" key="4">
    <source>
        <dbReference type="Google" id="ProtNLM"/>
    </source>
</evidence>
<dbReference type="Proteomes" id="UP000306196">
    <property type="component" value="Unassembled WGS sequence"/>
</dbReference>
<sequence>MIRSLLLLAISASLLSLSSCAYTGDPNEGGLFGWSQSMADDRIADREDHLEDLERENAYQRGRTSALRDEEAYQRRQLRKY</sequence>
<reference evidence="2 3" key="1">
    <citation type="submission" date="2019-05" db="EMBL/GenBank/DDBJ databases">
        <title>Verrucobacter flavum gen. nov., sp. nov. a new member of the family Verrucomicrobiaceae.</title>
        <authorList>
            <person name="Szuroczki S."/>
            <person name="Abbaszade G."/>
            <person name="Szabo A."/>
            <person name="Felfoldi T."/>
            <person name="Schumann P."/>
            <person name="Boka K."/>
            <person name="Keki Z."/>
            <person name="Toumi M."/>
            <person name="Toth E."/>
        </authorList>
    </citation>
    <scope>NUCLEOTIDE SEQUENCE [LARGE SCALE GENOMIC DNA]</scope>
    <source>
        <strain evidence="2 3">MG-N-17</strain>
    </source>
</reference>
<comment type="caution">
    <text evidence="2">The sequence shown here is derived from an EMBL/GenBank/DDBJ whole genome shotgun (WGS) entry which is preliminary data.</text>
</comment>
<dbReference type="PROSITE" id="PS51257">
    <property type="entry name" value="PROKAR_LIPOPROTEIN"/>
    <property type="match status" value="1"/>
</dbReference>
<evidence type="ECO:0000313" key="3">
    <source>
        <dbReference type="Proteomes" id="UP000306196"/>
    </source>
</evidence>
<keyword evidence="3" id="KW-1185">Reference proteome</keyword>
<protein>
    <recommendedName>
        <fullName evidence="4">Lipoprotein</fullName>
    </recommendedName>
</protein>
<keyword evidence="1" id="KW-0732">Signal</keyword>
<feature type="chain" id="PRO_5024393499" description="Lipoprotein" evidence="1">
    <location>
        <begin position="22"/>
        <end position="81"/>
    </location>
</feature>
<gene>
    <name evidence="2" type="ORF">FEM03_23275</name>
</gene>
<dbReference type="AlphaFoldDB" id="A0A5R8K7J6"/>
<evidence type="ECO:0000256" key="1">
    <source>
        <dbReference type="SAM" id="SignalP"/>
    </source>
</evidence>
<dbReference type="RefSeq" id="WP_138088719.1">
    <property type="nucleotide sequence ID" value="NZ_VAUV01000027.1"/>
</dbReference>
<evidence type="ECO:0000313" key="2">
    <source>
        <dbReference type="EMBL" id="TLD68327.1"/>
    </source>
</evidence>
<proteinExistence type="predicted"/>